<keyword evidence="2" id="KW-1185">Reference proteome</keyword>
<feature type="non-terminal residue" evidence="1">
    <location>
        <position position="212"/>
    </location>
</feature>
<evidence type="ECO:0000313" key="2">
    <source>
        <dbReference type="Proteomes" id="UP000789920"/>
    </source>
</evidence>
<evidence type="ECO:0000313" key="1">
    <source>
        <dbReference type="EMBL" id="CAG8600645.1"/>
    </source>
</evidence>
<reference evidence="1" key="1">
    <citation type="submission" date="2021-06" db="EMBL/GenBank/DDBJ databases">
        <authorList>
            <person name="Kallberg Y."/>
            <person name="Tangrot J."/>
            <person name="Rosling A."/>
        </authorList>
    </citation>
    <scope>NUCLEOTIDE SEQUENCE</scope>
    <source>
        <strain evidence="1">MA461A</strain>
    </source>
</reference>
<gene>
    <name evidence="1" type="ORF">RPERSI_LOCUS5905</name>
</gene>
<protein>
    <submittedName>
        <fullName evidence="1">7387_t:CDS:1</fullName>
    </submittedName>
</protein>
<dbReference type="Proteomes" id="UP000789920">
    <property type="component" value="Unassembled WGS sequence"/>
</dbReference>
<organism evidence="1 2">
    <name type="scientific">Racocetra persica</name>
    <dbReference type="NCBI Taxonomy" id="160502"/>
    <lineage>
        <taxon>Eukaryota</taxon>
        <taxon>Fungi</taxon>
        <taxon>Fungi incertae sedis</taxon>
        <taxon>Mucoromycota</taxon>
        <taxon>Glomeromycotina</taxon>
        <taxon>Glomeromycetes</taxon>
        <taxon>Diversisporales</taxon>
        <taxon>Gigasporaceae</taxon>
        <taxon>Racocetra</taxon>
    </lineage>
</organism>
<proteinExistence type="predicted"/>
<comment type="caution">
    <text evidence="1">The sequence shown here is derived from an EMBL/GenBank/DDBJ whole genome shotgun (WGS) entry which is preliminary data.</text>
</comment>
<dbReference type="EMBL" id="CAJVQC010009108">
    <property type="protein sequence ID" value="CAG8600645.1"/>
    <property type="molecule type" value="Genomic_DNA"/>
</dbReference>
<name>A0ACA9MLP5_9GLOM</name>
<accession>A0ACA9MLP5</accession>
<sequence length="212" mass="24702">MISIRFDVWPNDDYNNDNENRSPNSFQSNNDSLEMDTLKRRNIPTTINQQFPKAGYEQVPLDPIDFDENGKLHKPLRLPKNKVLAIWQQHNDIIIPAFFTLLSFWTRYYLISYSKFVVWDEFGSHYLKREFYFDVHPPLGKMIVGLAGYLAGYNGSFEFGSGEAYPEDVNYVFMRIFLASFGAWLVPLAYFTALELDFSQHAIILTTLMVLL</sequence>